<dbReference type="InterPro" id="IPR002259">
    <property type="entry name" value="Eqnu_transpt"/>
</dbReference>
<evidence type="ECO:0000256" key="4">
    <source>
        <dbReference type="ARBA" id="ARBA00022692"/>
    </source>
</evidence>
<dbReference type="GO" id="GO:0005886">
    <property type="term" value="C:plasma membrane"/>
    <property type="evidence" value="ECO:0007669"/>
    <property type="project" value="TreeGrafter"/>
</dbReference>
<evidence type="ECO:0000313" key="9">
    <source>
        <dbReference type="Proteomes" id="UP000243052"/>
    </source>
</evidence>
<keyword evidence="4 7" id="KW-0812">Transmembrane</keyword>
<keyword evidence="5 7" id="KW-1133">Transmembrane helix</keyword>
<dbReference type="PIRSF" id="PIRSF016379">
    <property type="entry name" value="ENT"/>
    <property type="match status" value="1"/>
</dbReference>
<keyword evidence="9" id="KW-1185">Reference proteome</keyword>
<proteinExistence type="inferred from homology"/>
<feature type="transmembrane region" description="Helical" evidence="7">
    <location>
        <begin position="41"/>
        <end position="59"/>
    </location>
</feature>
<evidence type="ECO:0000256" key="1">
    <source>
        <dbReference type="ARBA" id="ARBA00004141"/>
    </source>
</evidence>
<evidence type="ECO:0000256" key="5">
    <source>
        <dbReference type="ARBA" id="ARBA00022989"/>
    </source>
</evidence>
<dbReference type="EMBL" id="CP014242">
    <property type="protein sequence ID" value="AMD18694.1"/>
    <property type="molecule type" value="Genomic_DNA"/>
</dbReference>
<feature type="transmembrane region" description="Helical" evidence="7">
    <location>
        <begin position="425"/>
        <end position="449"/>
    </location>
</feature>
<feature type="transmembrane region" description="Helical" evidence="7">
    <location>
        <begin position="358"/>
        <end position="378"/>
    </location>
</feature>
<comment type="subcellular location">
    <subcellularLocation>
        <location evidence="1">Membrane</location>
        <topology evidence="1">Multi-pass membrane protein</topology>
    </subcellularLocation>
</comment>
<evidence type="ECO:0000313" key="8">
    <source>
        <dbReference type="EMBL" id="AMD18694.1"/>
    </source>
</evidence>
<evidence type="ECO:0000256" key="6">
    <source>
        <dbReference type="ARBA" id="ARBA00023136"/>
    </source>
</evidence>
<dbReference type="Pfam" id="PF01733">
    <property type="entry name" value="Nucleoside_tran"/>
    <property type="match status" value="1"/>
</dbReference>
<dbReference type="Proteomes" id="UP000243052">
    <property type="component" value="Chromosome ii"/>
</dbReference>
<sequence length="457" mass="50481">MNPVLHTYPNSNNMPVPVKEITEETSLLGQGKLSKEEHSRLHYTFLAIGVALLWPYNSFITIAAEMDRLFSSFASLKDAYLPSAMSLYFTASMSCMIYCQSKQRNYSQRISSGLLYQTGSVIISALLLFGSSLFSKPVLFGLLMACITVCSWGASLTQNGSLALSNASGSRYNQIMMVGQAIAGIIPGIYQLLLSFYFPENSEGIECYRFSRNSCNLTSAGANFTTSDQTSDKNQRLLLSLSSVMAAATSIVAFLMYKKAKVSLTEAKENSISVSEANHIPMKHLYLKLKHIMHTIFFVFLVTAPFVMFAANIKPTAIPISADKYTLVAINFWNTGDLVGRIIAGRFPFITIPTPRGLFAWSILRFLVLAVFFLFAAINSSTHSWIFDTLYLFWQFFFGVTNGAIATSAFMKIGSQLDDSQERKASSVVACFTLNAGLLAGSLLLPAWLKLVHLLQR</sequence>
<dbReference type="RefSeq" id="XP_017985690.1">
    <property type="nucleotide sequence ID" value="XM_018130214.1"/>
</dbReference>
<dbReference type="AlphaFoldDB" id="A0A120K0U2"/>
<dbReference type="STRING" id="45286.A0A120K0U2"/>
<comment type="similarity">
    <text evidence="2">Belongs to the SLC29A/ENT transporter (TC 2.A.57) family.</text>
</comment>
<evidence type="ECO:0000256" key="3">
    <source>
        <dbReference type="ARBA" id="ARBA00022448"/>
    </source>
</evidence>
<dbReference type="PANTHER" id="PTHR10332:SF88">
    <property type="entry name" value="EQUILIBRATIVE NUCLEOSIDE TRANSPORTER 1, ISOFORM A"/>
    <property type="match status" value="1"/>
</dbReference>
<feature type="transmembrane region" description="Helical" evidence="7">
    <location>
        <begin position="79"/>
        <end position="101"/>
    </location>
</feature>
<dbReference type="GeneID" id="28721846"/>
<protein>
    <submittedName>
        <fullName evidence="8">HBL208Cp</fullName>
    </submittedName>
</protein>
<feature type="transmembrane region" description="Helical" evidence="7">
    <location>
        <begin position="390"/>
        <end position="413"/>
    </location>
</feature>
<keyword evidence="6 7" id="KW-0472">Membrane</keyword>
<name>A0A120K0U2_9SACH</name>
<accession>A0A120K0U2</accession>
<evidence type="ECO:0000256" key="7">
    <source>
        <dbReference type="SAM" id="Phobius"/>
    </source>
</evidence>
<evidence type="ECO:0000256" key="2">
    <source>
        <dbReference type="ARBA" id="ARBA00007965"/>
    </source>
</evidence>
<keyword evidence="3" id="KW-0813">Transport</keyword>
<dbReference type="GO" id="GO:0034257">
    <property type="term" value="F:nicotinamide riboside transmembrane transporter activity"/>
    <property type="evidence" value="ECO:0007669"/>
    <property type="project" value="TreeGrafter"/>
</dbReference>
<dbReference type="PANTHER" id="PTHR10332">
    <property type="entry name" value="EQUILIBRATIVE NUCLEOSIDE TRANSPORTER"/>
    <property type="match status" value="1"/>
</dbReference>
<dbReference type="GO" id="GO:0000329">
    <property type="term" value="C:fungal-type vacuole membrane"/>
    <property type="evidence" value="ECO:0007669"/>
    <property type="project" value="TreeGrafter"/>
</dbReference>
<organism evidence="8 9">
    <name type="scientific">Eremothecium sinecaudum</name>
    <dbReference type="NCBI Taxonomy" id="45286"/>
    <lineage>
        <taxon>Eukaryota</taxon>
        <taxon>Fungi</taxon>
        <taxon>Dikarya</taxon>
        <taxon>Ascomycota</taxon>
        <taxon>Saccharomycotina</taxon>
        <taxon>Saccharomycetes</taxon>
        <taxon>Saccharomycetales</taxon>
        <taxon>Saccharomycetaceae</taxon>
        <taxon>Eremothecium</taxon>
    </lineage>
</organism>
<reference evidence="8 9" key="1">
    <citation type="submission" date="2016-01" db="EMBL/GenBank/DDBJ databases">
        <title>Genome sequence of the yeast Holleya sinecauda.</title>
        <authorList>
            <person name="Dietrich F.S."/>
        </authorList>
    </citation>
    <scope>NUCLEOTIDE SEQUENCE [LARGE SCALE GENOMIC DNA]</scope>
    <source>
        <strain evidence="8 9">ATCC 58844</strain>
    </source>
</reference>
<feature type="transmembrane region" description="Helical" evidence="7">
    <location>
        <begin position="177"/>
        <end position="198"/>
    </location>
</feature>
<dbReference type="GO" id="GO:0015205">
    <property type="term" value="F:nucleobase transmembrane transporter activity"/>
    <property type="evidence" value="ECO:0007669"/>
    <property type="project" value="TreeGrafter"/>
</dbReference>
<feature type="transmembrane region" description="Helical" evidence="7">
    <location>
        <begin position="113"/>
        <end position="132"/>
    </location>
</feature>
<gene>
    <name evidence="8" type="ORF">AW171_hschr2207</name>
</gene>
<feature type="transmembrane region" description="Helical" evidence="7">
    <location>
        <begin position="292"/>
        <end position="311"/>
    </location>
</feature>
<feature type="transmembrane region" description="Helical" evidence="7">
    <location>
        <begin position="237"/>
        <end position="257"/>
    </location>
</feature>
<dbReference type="OrthoDB" id="46396at2759"/>